<evidence type="ECO:0000259" key="9">
    <source>
        <dbReference type="PROSITE" id="PS50119"/>
    </source>
</evidence>
<dbReference type="Pfam" id="PF00622">
    <property type="entry name" value="SPRY"/>
    <property type="match status" value="1"/>
</dbReference>
<dbReference type="InterPro" id="IPR013783">
    <property type="entry name" value="Ig-like_fold"/>
</dbReference>
<dbReference type="SUPFAM" id="SSF49899">
    <property type="entry name" value="Concanavalin A-like lectins/glucanases"/>
    <property type="match status" value="1"/>
</dbReference>
<dbReference type="InterPro" id="IPR017907">
    <property type="entry name" value="Znf_RING_CS"/>
</dbReference>
<dbReference type="SMART" id="SM00502">
    <property type="entry name" value="BBC"/>
    <property type="match status" value="1"/>
</dbReference>
<evidence type="ECO:0000256" key="4">
    <source>
        <dbReference type="ARBA" id="ARBA00022771"/>
    </source>
</evidence>
<dbReference type="FunFam" id="2.60.120.920:FF:000009">
    <property type="entry name" value="E3 ubiquitin-protein ligase TRIM9 isoform X1"/>
    <property type="match status" value="1"/>
</dbReference>
<dbReference type="SMART" id="SM00449">
    <property type="entry name" value="SPRY"/>
    <property type="match status" value="1"/>
</dbReference>
<dbReference type="SMART" id="SM00184">
    <property type="entry name" value="RING"/>
    <property type="match status" value="1"/>
</dbReference>
<dbReference type="InterPro" id="IPR013320">
    <property type="entry name" value="ConA-like_dom_sf"/>
</dbReference>
<dbReference type="PANTHER" id="PTHR24099:SF15">
    <property type="entry name" value="E3 UBIQUITIN-PROTEIN LIGASE TRIM9"/>
    <property type="match status" value="1"/>
</dbReference>
<name>A0A7M7PS89_STRPU</name>
<dbReference type="Gene3D" id="3.30.40.10">
    <property type="entry name" value="Zinc/RING finger domain, C3HC4 (zinc finger)"/>
    <property type="match status" value="1"/>
</dbReference>
<dbReference type="SUPFAM" id="SSF57850">
    <property type="entry name" value="RING/U-box"/>
    <property type="match status" value="1"/>
</dbReference>
<evidence type="ECO:0000256" key="8">
    <source>
        <dbReference type="PROSITE-ProRule" id="PRU00024"/>
    </source>
</evidence>
<dbReference type="PANTHER" id="PTHR24099">
    <property type="entry name" value="E3 UBIQUITIN-PROTEIN LIGASE TRIM36-RELATED"/>
    <property type="match status" value="1"/>
</dbReference>
<evidence type="ECO:0000313" key="13">
    <source>
        <dbReference type="EnsemblMetazoa" id="XP_030854788"/>
    </source>
</evidence>
<dbReference type="GO" id="GO:0005856">
    <property type="term" value="C:cytoskeleton"/>
    <property type="evidence" value="ECO:0007669"/>
    <property type="project" value="UniProtKB-SubCell"/>
</dbReference>
<keyword evidence="4 8" id="KW-0863">Zinc-finger</keyword>
<evidence type="ECO:0000259" key="11">
    <source>
        <dbReference type="PROSITE" id="PS50853"/>
    </source>
</evidence>
<dbReference type="InterPro" id="IPR003961">
    <property type="entry name" value="FN3_dom"/>
</dbReference>
<dbReference type="InterPro" id="IPR036116">
    <property type="entry name" value="FN3_sf"/>
</dbReference>
<dbReference type="PROSITE" id="PS00518">
    <property type="entry name" value="ZF_RING_1"/>
    <property type="match status" value="1"/>
</dbReference>
<dbReference type="InParanoid" id="A0A7M7PS89"/>
<evidence type="ECO:0000259" key="12">
    <source>
        <dbReference type="PROSITE" id="PS51262"/>
    </source>
</evidence>
<dbReference type="CTD" id="114088"/>
<dbReference type="RefSeq" id="XP_030854788.1">
    <property type="nucleotide sequence ID" value="XM_030998928.1"/>
</dbReference>
<dbReference type="InterPro" id="IPR018957">
    <property type="entry name" value="Znf_C3HC4_RING-type"/>
</dbReference>
<comment type="subcellular location">
    <subcellularLocation>
        <location evidence="1">Cytoplasm</location>
        <location evidence="1">Cytoskeleton</location>
    </subcellularLocation>
</comment>
<keyword evidence="7" id="KW-0206">Cytoskeleton</keyword>
<dbReference type="InterPro" id="IPR017903">
    <property type="entry name" value="COS_domain"/>
</dbReference>
<dbReference type="OMA" id="PDTICTI"/>
<feature type="domain" description="B box-type" evidence="9">
    <location>
        <begin position="159"/>
        <end position="208"/>
    </location>
</feature>
<dbReference type="SUPFAM" id="SSF49265">
    <property type="entry name" value="Fibronectin type III"/>
    <property type="match status" value="1"/>
</dbReference>
<dbReference type="InterPro" id="IPR001841">
    <property type="entry name" value="Znf_RING"/>
</dbReference>
<dbReference type="OrthoDB" id="295536at2759"/>
<keyword evidence="5" id="KW-0862">Zinc</keyword>
<dbReference type="Gene3D" id="3.30.160.60">
    <property type="entry name" value="Classic Zinc Finger"/>
    <property type="match status" value="1"/>
</dbReference>
<evidence type="ECO:0000256" key="1">
    <source>
        <dbReference type="ARBA" id="ARBA00004245"/>
    </source>
</evidence>
<organism evidence="13 14">
    <name type="scientific">Strongylocentrotus purpuratus</name>
    <name type="common">Purple sea urchin</name>
    <dbReference type="NCBI Taxonomy" id="7668"/>
    <lineage>
        <taxon>Eukaryota</taxon>
        <taxon>Metazoa</taxon>
        <taxon>Echinodermata</taxon>
        <taxon>Eleutherozoa</taxon>
        <taxon>Echinozoa</taxon>
        <taxon>Echinoidea</taxon>
        <taxon>Euechinoidea</taxon>
        <taxon>Echinacea</taxon>
        <taxon>Camarodonta</taxon>
        <taxon>Echinidea</taxon>
        <taxon>Strongylocentrotidae</taxon>
        <taxon>Strongylocentrotus</taxon>
    </lineage>
</organism>
<dbReference type="SMART" id="SM00060">
    <property type="entry name" value="FN3"/>
    <property type="match status" value="1"/>
</dbReference>
<dbReference type="Pfam" id="PF00643">
    <property type="entry name" value="zf-B_box"/>
    <property type="match status" value="1"/>
</dbReference>
<keyword evidence="2" id="KW-0963">Cytoplasm</keyword>
<dbReference type="InterPro" id="IPR003649">
    <property type="entry name" value="Bbox_C"/>
</dbReference>
<protein>
    <recommendedName>
        <fullName evidence="15">E3 ubiquitin-protein ligase TRIM9</fullName>
    </recommendedName>
</protein>
<dbReference type="PROSITE" id="PS50853">
    <property type="entry name" value="FN3"/>
    <property type="match status" value="1"/>
</dbReference>
<dbReference type="SMART" id="SM00336">
    <property type="entry name" value="BBOX"/>
    <property type="match status" value="2"/>
</dbReference>
<accession>A0A7M7PS89</accession>
<feature type="domain" description="COS" evidence="12">
    <location>
        <begin position="374"/>
        <end position="433"/>
    </location>
</feature>
<dbReference type="CDD" id="cd19803">
    <property type="entry name" value="Bbox1_TRIM9-like_C-I"/>
    <property type="match status" value="1"/>
</dbReference>
<reference evidence="13" key="2">
    <citation type="submission" date="2021-01" db="UniProtKB">
        <authorList>
            <consortium name="EnsemblMetazoa"/>
        </authorList>
    </citation>
    <scope>IDENTIFICATION</scope>
</reference>
<evidence type="ECO:0000256" key="7">
    <source>
        <dbReference type="ARBA" id="ARBA00023212"/>
    </source>
</evidence>
<evidence type="ECO:0000256" key="5">
    <source>
        <dbReference type="ARBA" id="ARBA00022833"/>
    </source>
</evidence>
<dbReference type="GO" id="GO:0008270">
    <property type="term" value="F:zinc ion binding"/>
    <property type="evidence" value="ECO:0007669"/>
    <property type="project" value="UniProtKB-KW"/>
</dbReference>
<evidence type="ECO:0008006" key="15">
    <source>
        <dbReference type="Google" id="ProtNLM"/>
    </source>
</evidence>
<dbReference type="Gene3D" id="4.10.830.40">
    <property type="match status" value="1"/>
</dbReference>
<dbReference type="PROSITE" id="PS50188">
    <property type="entry name" value="B302_SPRY"/>
    <property type="match status" value="1"/>
</dbReference>
<evidence type="ECO:0000256" key="2">
    <source>
        <dbReference type="ARBA" id="ARBA00022490"/>
    </source>
</evidence>
<keyword evidence="3" id="KW-0479">Metal-binding</keyword>
<dbReference type="Proteomes" id="UP000007110">
    <property type="component" value="Unassembled WGS sequence"/>
</dbReference>
<feature type="domain" description="B box-type" evidence="9">
    <location>
        <begin position="222"/>
        <end position="264"/>
    </location>
</feature>
<dbReference type="EnsemblMetazoa" id="XM_030998928">
    <property type="protein sequence ID" value="XP_030854788"/>
    <property type="gene ID" value="LOC100890735"/>
</dbReference>
<dbReference type="Gene3D" id="2.60.120.920">
    <property type="match status" value="1"/>
</dbReference>
<dbReference type="CDD" id="cd16576">
    <property type="entry name" value="RING-HC_TRIM9-like_C-I"/>
    <property type="match status" value="1"/>
</dbReference>
<dbReference type="InterPro" id="IPR043136">
    <property type="entry name" value="B30.2/SPRY_sf"/>
</dbReference>
<evidence type="ECO:0000313" key="14">
    <source>
        <dbReference type="Proteomes" id="UP000007110"/>
    </source>
</evidence>
<dbReference type="InterPro" id="IPR000315">
    <property type="entry name" value="Znf_B-box"/>
</dbReference>
<dbReference type="GeneID" id="100890735"/>
<keyword evidence="14" id="KW-1185">Reference proteome</keyword>
<proteinExistence type="predicted"/>
<dbReference type="Pfam" id="PF00097">
    <property type="entry name" value="zf-C3HC4"/>
    <property type="match status" value="1"/>
</dbReference>
<sequence length="723" mass="79885">MEEELRCTACRGFYTNPVILPCTHNICFPCVLSLQQVNGTAVLPASNDQPQQSTNSTGTQYDFSFDFPEADRLSAFSDGDSGVSFVGGYAPSQASGSSSSSGASSGIGKNGFTTANPETLRISCPQCHRTIFLDEKGVNGFPRNRVLESIVSRYGKAQNLIVNCQLCEQNAAVASVYCEQCEVFYCSACRVSCHPARGPLAKHSLVTPAKGSLKVKTGKSPPKIAKCQEHTEENLSMYCVMCKMPVCYVCQNEGKHLKHEMKALGAMAKSLKTELSQALTSLSEKAKSAKDFLVHLKNTIDQVQVGESSVDFEASLVAKFDELINVVQKRRDQLILQVHREKGFKTKMLKNHIGQCSGKLKQTTGLLEYSIEVMKEGDPAAFLMVSGALVQRAQMSEESWDKELLLQARVAPEFDLTLDSAPAIQSIERLNFKEMKRVDMTKAPEAPSIIPSDCSAENNSVTIAWQAHPSSWVEGYVLELDDGNNGEFREVYCGRETMCTVDGLHFDSTYHSRVKAYNHAGEGEYSETICLQTAEGISLFSSRVCMFTGRSYMVAWFHPDPRTAHKDIIFTNENMTLTCNNQDDRIVLGNVGFSKGVHYWEVTIDRYDNHPDPAFGVARLDTSKDTMLGKDDKSWSMYIDSNRSWFIHNNAHSDRCEGGIGVGSVVGVLLDLDKHVLCFYVNDKAQGPVAFKDMKGVFFPAFSLNHNVQVTVHPGLEIPTDFD</sequence>
<dbReference type="CDD" id="cd00063">
    <property type="entry name" value="FN3"/>
    <property type="match status" value="1"/>
</dbReference>
<dbReference type="PROSITE" id="PS50119">
    <property type="entry name" value="ZF_BBOX"/>
    <property type="match status" value="2"/>
</dbReference>
<dbReference type="InterPro" id="IPR050617">
    <property type="entry name" value="E3_ligase_FN3/SPRY"/>
</dbReference>
<dbReference type="SUPFAM" id="SSF57845">
    <property type="entry name" value="B-box zinc-binding domain"/>
    <property type="match status" value="1"/>
</dbReference>
<dbReference type="InterPro" id="IPR001870">
    <property type="entry name" value="B30.2/SPRY"/>
</dbReference>
<dbReference type="KEGG" id="spu:100890735"/>
<reference evidence="14" key="1">
    <citation type="submission" date="2015-02" db="EMBL/GenBank/DDBJ databases">
        <title>Genome sequencing for Strongylocentrotus purpuratus.</title>
        <authorList>
            <person name="Murali S."/>
            <person name="Liu Y."/>
            <person name="Vee V."/>
            <person name="English A."/>
            <person name="Wang M."/>
            <person name="Skinner E."/>
            <person name="Han Y."/>
            <person name="Muzny D.M."/>
            <person name="Worley K.C."/>
            <person name="Gibbs R.A."/>
        </authorList>
    </citation>
    <scope>NUCLEOTIDE SEQUENCE</scope>
</reference>
<evidence type="ECO:0000259" key="10">
    <source>
        <dbReference type="PROSITE" id="PS50188"/>
    </source>
</evidence>
<feature type="domain" description="B30.2/SPRY" evidence="10">
    <location>
        <begin position="536"/>
        <end position="719"/>
    </location>
</feature>
<dbReference type="Gene3D" id="2.60.40.10">
    <property type="entry name" value="Immunoglobulins"/>
    <property type="match status" value="1"/>
</dbReference>
<dbReference type="InterPro" id="IPR003877">
    <property type="entry name" value="SPRY_dom"/>
</dbReference>
<evidence type="ECO:0000256" key="3">
    <source>
        <dbReference type="ARBA" id="ARBA00022723"/>
    </source>
</evidence>
<dbReference type="Gene3D" id="1.20.5.170">
    <property type="match status" value="1"/>
</dbReference>
<dbReference type="PROSITE" id="PS51262">
    <property type="entry name" value="COS"/>
    <property type="match status" value="1"/>
</dbReference>
<dbReference type="CDD" id="cd12889">
    <property type="entry name" value="SPRY_PRY_TRIM67_9"/>
    <property type="match status" value="1"/>
</dbReference>
<evidence type="ECO:0000256" key="6">
    <source>
        <dbReference type="ARBA" id="ARBA00023054"/>
    </source>
</evidence>
<dbReference type="InterPro" id="IPR013083">
    <property type="entry name" value="Znf_RING/FYVE/PHD"/>
</dbReference>
<dbReference type="Pfam" id="PF00041">
    <property type="entry name" value="fn3"/>
    <property type="match status" value="1"/>
</dbReference>
<keyword evidence="6" id="KW-0175">Coiled coil</keyword>
<feature type="domain" description="Fibronectin type-III" evidence="11">
    <location>
        <begin position="443"/>
        <end position="536"/>
    </location>
</feature>
<dbReference type="FunFam" id="2.60.40.10:FF:000178">
    <property type="entry name" value="E3 ubiquitin-protein ligase TRIM9 isoform X1"/>
    <property type="match status" value="1"/>
</dbReference>
<dbReference type="AlphaFoldDB" id="A0A7M7PS89"/>